<accession>A0A6F9D9W8</accession>
<comment type="catalytic activity">
    <reaction evidence="9">
        <text>a 5'-end (N(7)-methyl 5'-triphosphoguanosine)-ribonucleoside in mRNA + H2O = N(7)-methyl-GMP + a 5'-end diphospho-ribonucleoside in mRNA + 2 H(+)</text>
        <dbReference type="Rhea" id="RHEA:65388"/>
        <dbReference type="Rhea" id="RHEA-COMP:17165"/>
        <dbReference type="Rhea" id="RHEA-COMP:17167"/>
        <dbReference type="ChEBI" id="CHEBI:15377"/>
        <dbReference type="ChEBI" id="CHEBI:15378"/>
        <dbReference type="ChEBI" id="CHEBI:58285"/>
        <dbReference type="ChEBI" id="CHEBI:156461"/>
        <dbReference type="ChEBI" id="CHEBI:167616"/>
        <dbReference type="EC" id="3.6.1.59"/>
    </reaction>
</comment>
<evidence type="ECO:0000256" key="5">
    <source>
        <dbReference type="ARBA" id="ARBA00022801"/>
    </source>
</evidence>
<evidence type="ECO:0000256" key="6">
    <source>
        <dbReference type="ARBA" id="ARBA00023242"/>
    </source>
</evidence>
<dbReference type="EMBL" id="LR784382">
    <property type="protein sequence ID" value="CAB3236404.1"/>
    <property type="molecule type" value="mRNA"/>
</dbReference>
<dbReference type="GO" id="GO:0005634">
    <property type="term" value="C:nucleus"/>
    <property type="evidence" value="ECO:0007669"/>
    <property type="project" value="UniProtKB-SubCell"/>
</dbReference>
<proteinExistence type="evidence at transcript level"/>
<dbReference type="GO" id="GO:0000340">
    <property type="term" value="F:RNA 7-methylguanosine cap binding"/>
    <property type="evidence" value="ECO:0007669"/>
    <property type="project" value="TreeGrafter"/>
</dbReference>
<dbReference type="AlphaFoldDB" id="A0A6F9D9W8"/>
<comment type="similarity">
    <text evidence="2">Belongs to the HIT family.</text>
</comment>
<evidence type="ECO:0000256" key="9">
    <source>
        <dbReference type="ARBA" id="ARBA00048222"/>
    </source>
</evidence>
<evidence type="ECO:0000313" key="10">
    <source>
        <dbReference type="EMBL" id="CAB3236404.1"/>
    </source>
</evidence>
<evidence type="ECO:0000256" key="1">
    <source>
        <dbReference type="ARBA" id="ARBA00004123"/>
    </source>
</evidence>
<sequence length="186" mass="22042">MITKPYVEQQFEDKIFNIQWVYNILDHKAETERIIFEDQDQEIGFVLLPDMKWDTKDVDSFYAIALPRKRGLKSIRDLDESHVEMLKNMRSKSLAVIADNFGIKPDRLRMYFHYQPSFYHLHVHINHIELDLPGTGALRAHLLDDVIENLLMQGDYYQRKTVSMTHQVRDKLLAAFRSKENNVSYV</sequence>
<reference evidence="10" key="1">
    <citation type="submission" date="2020-04" db="EMBL/GenBank/DDBJ databases">
        <authorList>
            <person name="Neveu A P."/>
        </authorList>
    </citation>
    <scope>NUCLEOTIDE SEQUENCE</scope>
    <source>
        <tissue evidence="10">Whole embryo</tissue>
    </source>
</reference>
<dbReference type="GO" id="GO:0000932">
    <property type="term" value="C:P-body"/>
    <property type="evidence" value="ECO:0007669"/>
    <property type="project" value="TreeGrafter"/>
</dbReference>
<dbReference type="EC" id="3.6.1.59" evidence="3"/>
<evidence type="ECO:0000256" key="2">
    <source>
        <dbReference type="ARBA" id="ARBA00010208"/>
    </source>
</evidence>
<dbReference type="InterPro" id="IPR036265">
    <property type="entry name" value="HIT-like_sf"/>
</dbReference>
<dbReference type="PANTHER" id="PTHR12978:SF0">
    <property type="entry name" value="M7GPPPX DIPHOSPHATASE"/>
    <property type="match status" value="1"/>
</dbReference>
<keyword evidence="6" id="KW-0539">Nucleus</keyword>
<dbReference type="GO" id="GO:0140932">
    <property type="term" value="F:5'-(N(7)-methyl 5'-triphosphoguanosine)-[mRNA] diphosphatase activity"/>
    <property type="evidence" value="ECO:0007669"/>
    <property type="project" value="UniProtKB-EC"/>
</dbReference>
<dbReference type="SUPFAM" id="SSF54197">
    <property type="entry name" value="HIT-like"/>
    <property type="match status" value="1"/>
</dbReference>
<keyword evidence="5" id="KW-0378">Hydrolase</keyword>
<comment type="subcellular location">
    <subcellularLocation>
        <location evidence="1">Nucleus</location>
    </subcellularLocation>
</comment>
<organism evidence="10">
    <name type="scientific">Phallusia mammillata</name>
    <dbReference type="NCBI Taxonomy" id="59560"/>
    <lineage>
        <taxon>Eukaryota</taxon>
        <taxon>Metazoa</taxon>
        <taxon>Chordata</taxon>
        <taxon>Tunicata</taxon>
        <taxon>Ascidiacea</taxon>
        <taxon>Phlebobranchia</taxon>
        <taxon>Ascidiidae</taxon>
        <taxon>Phallusia</taxon>
    </lineage>
</organism>
<evidence type="ECO:0000256" key="3">
    <source>
        <dbReference type="ARBA" id="ARBA00012520"/>
    </source>
</evidence>
<name>A0A6F9D9W8_9ASCI</name>
<dbReference type="Gene3D" id="3.30.428.10">
    <property type="entry name" value="HIT-like"/>
    <property type="match status" value="1"/>
</dbReference>
<dbReference type="FunFam" id="3.30.428.10:FF:000006">
    <property type="entry name" value="m7GpppX diphosphatase"/>
    <property type="match status" value="1"/>
</dbReference>
<evidence type="ECO:0000256" key="8">
    <source>
        <dbReference type="ARBA" id="ARBA00030609"/>
    </source>
</evidence>
<evidence type="ECO:0000256" key="4">
    <source>
        <dbReference type="ARBA" id="ARBA00015636"/>
    </source>
</evidence>
<dbReference type="PANTHER" id="PTHR12978">
    <property type="entry name" value="HISTIDINE TRIAD HIT PROTEIN MEMBER"/>
    <property type="match status" value="1"/>
</dbReference>
<dbReference type="Pfam" id="PF11969">
    <property type="entry name" value="DcpS_C"/>
    <property type="match status" value="1"/>
</dbReference>
<evidence type="ECO:0000256" key="7">
    <source>
        <dbReference type="ARBA" id="ARBA00029885"/>
    </source>
</evidence>
<dbReference type="GO" id="GO:0000290">
    <property type="term" value="P:deadenylation-dependent decapping of nuclear-transcribed mRNA"/>
    <property type="evidence" value="ECO:0007669"/>
    <property type="project" value="InterPro"/>
</dbReference>
<gene>
    <name evidence="10" type="primary">Dcps-001</name>
</gene>
<protein>
    <recommendedName>
        <fullName evidence="4">m7GpppX diphosphatase</fullName>
        <ecNumber evidence="3">3.6.1.59</ecNumber>
    </recommendedName>
    <alternativeName>
        <fullName evidence="8">Decapping scavenger enzyme</fullName>
    </alternativeName>
    <alternativeName>
        <fullName evidence="7">Scavenger mRNA-decapping enzyme DcpS</fullName>
    </alternativeName>
</protein>
<dbReference type="InterPro" id="IPR008594">
    <property type="entry name" value="DcpS/DCS2"/>
</dbReference>